<dbReference type="AlphaFoldDB" id="A0AAD4MVN1"/>
<dbReference type="GO" id="GO:0050998">
    <property type="term" value="F:nitric-oxide synthase binding"/>
    <property type="evidence" value="ECO:0007669"/>
    <property type="project" value="TreeGrafter"/>
</dbReference>
<dbReference type="SMART" id="SM00462">
    <property type="entry name" value="PTB"/>
    <property type="match status" value="1"/>
</dbReference>
<keyword evidence="1" id="KW-0175">Coiled coil</keyword>
<name>A0AAD4MVN1_9BILA</name>
<dbReference type="PROSITE" id="PS01179">
    <property type="entry name" value="PID"/>
    <property type="match status" value="1"/>
</dbReference>
<protein>
    <submittedName>
        <fullName evidence="3">Phosphotyrosine interaction domain (PTB/PID) domain-containing protein</fullName>
    </submittedName>
</protein>
<accession>A0AAD4MVN1</accession>
<keyword evidence="4" id="KW-1185">Reference proteome</keyword>
<dbReference type="InterPro" id="IPR011993">
    <property type="entry name" value="PH-like_dom_sf"/>
</dbReference>
<dbReference type="Pfam" id="PF00640">
    <property type="entry name" value="PID"/>
    <property type="match status" value="1"/>
</dbReference>
<evidence type="ECO:0000259" key="2">
    <source>
        <dbReference type="PROSITE" id="PS01179"/>
    </source>
</evidence>
<comment type="caution">
    <text evidence="3">The sequence shown here is derived from an EMBL/GenBank/DDBJ whole genome shotgun (WGS) entry which is preliminary data.</text>
</comment>
<reference evidence="3" key="1">
    <citation type="submission" date="2022-01" db="EMBL/GenBank/DDBJ databases">
        <title>Genome Sequence Resource for Two Populations of Ditylenchus destructor, the Migratory Endoparasitic Phytonematode.</title>
        <authorList>
            <person name="Zhang H."/>
            <person name="Lin R."/>
            <person name="Xie B."/>
        </authorList>
    </citation>
    <scope>NUCLEOTIDE SEQUENCE</scope>
    <source>
        <strain evidence="3">BazhouSP</strain>
    </source>
</reference>
<dbReference type="Gene3D" id="2.30.29.30">
    <property type="entry name" value="Pleckstrin-homology domain (PH domain)/Phosphotyrosine-binding domain (PTB)"/>
    <property type="match status" value="1"/>
</dbReference>
<dbReference type="Proteomes" id="UP001201812">
    <property type="component" value="Unassembled WGS sequence"/>
</dbReference>
<gene>
    <name evidence="3" type="ORF">DdX_11725</name>
</gene>
<evidence type="ECO:0000313" key="3">
    <source>
        <dbReference type="EMBL" id="KAI1708649.1"/>
    </source>
</evidence>
<dbReference type="EMBL" id="JAKKPZ010000034">
    <property type="protein sequence ID" value="KAI1708649.1"/>
    <property type="molecule type" value="Genomic_DNA"/>
</dbReference>
<sequence>MPGKKKHGEYNIIPDNLYDCQIPLYNDLAYQHGIHFEAKYIGSLEIPRPGNRVEIVAAMRRVRYEFKARGTRKRPVDISISVDGVKVMLQRKKKPPKDGAGWDETKFLLMFHPVYRIFYVSHDSHDLQIFSYIARDGMSNTFKCNVFKCSKKVSSFRLESNFGIGLAYPGHVMD</sequence>
<feature type="domain" description="PID" evidence="2">
    <location>
        <begin position="33"/>
        <end position="88"/>
    </location>
</feature>
<dbReference type="InterPro" id="IPR006020">
    <property type="entry name" value="PTB/PI_dom"/>
</dbReference>
<dbReference type="InterPro" id="IPR051133">
    <property type="entry name" value="Adapter_Engulfment-Domain"/>
</dbReference>
<evidence type="ECO:0000313" key="4">
    <source>
        <dbReference type="Proteomes" id="UP001201812"/>
    </source>
</evidence>
<dbReference type="PANTHER" id="PTHR11232:SF17">
    <property type="entry name" value="CAPON-LIKE PROTEIN"/>
    <property type="match status" value="1"/>
</dbReference>
<proteinExistence type="predicted"/>
<evidence type="ECO:0000256" key="1">
    <source>
        <dbReference type="ARBA" id="ARBA00023054"/>
    </source>
</evidence>
<organism evidence="3 4">
    <name type="scientific">Ditylenchus destructor</name>
    <dbReference type="NCBI Taxonomy" id="166010"/>
    <lineage>
        <taxon>Eukaryota</taxon>
        <taxon>Metazoa</taxon>
        <taxon>Ecdysozoa</taxon>
        <taxon>Nematoda</taxon>
        <taxon>Chromadorea</taxon>
        <taxon>Rhabditida</taxon>
        <taxon>Tylenchina</taxon>
        <taxon>Tylenchomorpha</taxon>
        <taxon>Sphaerularioidea</taxon>
        <taxon>Anguinidae</taxon>
        <taxon>Anguininae</taxon>
        <taxon>Ditylenchus</taxon>
    </lineage>
</organism>
<dbReference type="SUPFAM" id="SSF50729">
    <property type="entry name" value="PH domain-like"/>
    <property type="match status" value="1"/>
</dbReference>
<dbReference type="FunFam" id="2.30.29.30:FF:000124">
    <property type="entry name" value="carboxyl-terminal PDZ ligand of neuronal nitric oxide synthase protein-like"/>
    <property type="match status" value="1"/>
</dbReference>
<dbReference type="PANTHER" id="PTHR11232">
    <property type="entry name" value="PHOSPHOTYROSINE INTERACTION DOMAIN-CONTAINING FAMILY MEMBER"/>
    <property type="match status" value="1"/>
</dbReference>